<dbReference type="EMBL" id="FBWC01000045">
    <property type="protein sequence ID" value="CUX68779.1"/>
    <property type="molecule type" value="Genomic_DNA"/>
</dbReference>
<name>A0A1S7SHK5_AGRTU</name>
<gene>
    <name evidence="1" type="ORF">AGR4C_pc30080</name>
</gene>
<proteinExistence type="predicted"/>
<organism evidence="1 2">
    <name type="scientific">Agrobacterium tumefaciens str. Kerr 14</name>
    <dbReference type="NCBI Taxonomy" id="1183424"/>
    <lineage>
        <taxon>Bacteria</taxon>
        <taxon>Pseudomonadati</taxon>
        <taxon>Pseudomonadota</taxon>
        <taxon>Alphaproteobacteria</taxon>
        <taxon>Hyphomicrobiales</taxon>
        <taxon>Rhizobiaceae</taxon>
        <taxon>Rhizobium/Agrobacterium group</taxon>
        <taxon>Agrobacterium</taxon>
        <taxon>Agrobacterium tumefaciens complex</taxon>
    </lineage>
</organism>
<evidence type="ECO:0000313" key="2">
    <source>
        <dbReference type="Proteomes" id="UP000191897"/>
    </source>
</evidence>
<protein>
    <submittedName>
        <fullName evidence="1">Uncharacterized protein</fullName>
    </submittedName>
</protein>
<accession>A0A1S7SHK5</accession>
<dbReference type="Proteomes" id="UP000191897">
    <property type="component" value="Unassembled WGS sequence"/>
</dbReference>
<evidence type="ECO:0000313" key="1">
    <source>
        <dbReference type="EMBL" id="CUX68779.1"/>
    </source>
</evidence>
<reference evidence="1 2" key="1">
    <citation type="submission" date="2016-01" db="EMBL/GenBank/DDBJ databases">
        <authorList>
            <person name="Oliw E.H."/>
        </authorList>
    </citation>
    <scope>NUCLEOTIDE SEQUENCE [LARGE SCALE GENOMIC DNA]</scope>
    <source>
        <strain evidence="1 2">Kerr 14</strain>
    </source>
</reference>
<dbReference type="AlphaFoldDB" id="A0A1S7SHK5"/>
<sequence length="64" mass="6947">MHSDGLMARIETGLGFFHNSRGGRSEVRTPKTPFSVSLSIVKTAGIFQFLKAFQIDSCGINDTA</sequence>